<evidence type="ECO:0000256" key="3">
    <source>
        <dbReference type="ARBA" id="ARBA00022989"/>
    </source>
</evidence>
<evidence type="ECO:0000313" key="8">
    <source>
        <dbReference type="EMBL" id="KNF04836.1"/>
    </source>
</evidence>
<feature type="transmembrane region" description="Helical" evidence="6">
    <location>
        <begin position="106"/>
        <end position="129"/>
    </location>
</feature>
<dbReference type="Proteomes" id="UP000054564">
    <property type="component" value="Unassembled WGS sequence"/>
</dbReference>
<keyword evidence="2 6" id="KW-0812">Transmembrane</keyword>
<evidence type="ECO:0000259" key="7">
    <source>
        <dbReference type="Pfam" id="PF03151"/>
    </source>
</evidence>
<name>A0A0L0VZY8_9BASI</name>
<dbReference type="STRING" id="1165861.A0A0L0VZY8"/>
<comment type="subcellular location">
    <subcellularLocation>
        <location evidence="1">Membrane</location>
        <topology evidence="1">Multi-pass membrane protein</topology>
    </subcellularLocation>
</comment>
<evidence type="ECO:0000256" key="1">
    <source>
        <dbReference type="ARBA" id="ARBA00004141"/>
    </source>
</evidence>
<organism evidence="8 9">
    <name type="scientific">Puccinia striiformis f. sp. tritici PST-78</name>
    <dbReference type="NCBI Taxonomy" id="1165861"/>
    <lineage>
        <taxon>Eukaryota</taxon>
        <taxon>Fungi</taxon>
        <taxon>Dikarya</taxon>
        <taxon>Basidiomycota</taxon>
        <taxon>Pucciniomycotina</taxon>
        <taxon>Pucciniomycetes</taxon>
        <taxon>Pucciniales</taxon>
        <taxon>Pucciniaceae</taxon>
        <taxon>Puccinia</taxon>
    </lineage>
</organism>
<feature type="transmembrane region" description="Helical" evidence="6">
    <location>
        <begin position="254"/>
        <end position="275"/>
    </location>
</feature>
<feature type="transmembrane region" description="Helical" evidence="6">
    <location>
        <begin position="185"/>
        <end position="205"/>
    </location>
</feature>
<feature type="transmembrane region" description="Helical" evidence="6">
    <location>
        <begin position="37"/>
        <end position="54"/>
    </location>
</feature>
<dbReference type="InterPro" id="IPR050186">
    <property type="entry name" value="TPT_transporter"/>
</dbReference>
<dbReference type="GO" id="GO:0016020">
    <property type="term" value="C:membrane"/>
    <property type="evidence" value="ECO:0007669"/>
    <property type="project" value="UniProtKB-SubCell"/>
</dbReference>
<feature type="domain" description="Sugar phosphate transporter" evidence="7">
    <location>
        <begin position="46"/>
        <end position="322"/>
    </location>
</feature>
<gene>
    <name evidence="8" type="ORF">PSTG_01891</name>
</gene>
<comment type="caution">
    <text evidence="8">The sequence shown here is derived from an EMBL/GenBank/DDBJ whole genome shotgun (WGS) entry which is preliminary data.</text>
</comment>
<protein>
    <recommendedName>
        <fullName evidence="7">Sugar phosphate transporter domain-containing protein</fullName>
    </recommendedName>
</protein>
<sequence>MHHTKQLSHSSILFIGTSNQDHSDLIKTAADHTSNRSTLTLIVTITLSASLTLLNKSIYTTFEFPYPFHLLALHFASISLTSRIVAKTLRPKELDSYHERVTWRFWSRNVLTVGLAYGSAILCSNLAYLSLSVSFVQMLKAFTPVILVIATAFLDHRLPPMRTALVVMTISSGVAIAAYGEIQFVLIGVLFQFVGSLAEVARLIATQRLLQDLNVDPLVALSVLSPICFAMAIVLAPIFEGTEPIFMMVPKMGIPLISGSIILALALNIVVLFLVSSTNALVLTLAGIVKDICLILGSVIFLGSNVTTTQVLGYSLAASGLIYFKFSVPSNSSSSSSSPSSSSFSSPKTPTWSPRVNDNRRYDALPLNERENSN</sequence>
<evidence type="ECO:0000256" key="5">
    <source>
        <dbReference type="SAM" id="MobiDB-lite"/>
    </source>
</evidence>
<evidence type="ECO:0000256" key="2">
    <source>
        <dbReference type="ARBA" id="ARBA00022692"/>
    </source>
</evidence>
<dbReference type="InterPro" id="IPR004853">
    <property type="entry name" value="Sugar_P_trans_dom"/>
</dbReference>
<proteinExistence type="predicted"/>
<evidence type="ECO:0000256" key="6">
    <source>
        <dbReference type="SAM" id="Phobius"/>
    </source>
</evidence>
<feature type="compositionally biased region" description="Basic and acidic residues" evidence="5">
    <location>
        <begin position="357"/>
        <end position="374"/>
    </location>
</feature>
<feature type="region of interest" description="Disordered" evidence="5">
    <location>
        <begin position="331"/>
        <end position="374"/>
    </location>
</feature>
<evidence type="ECO:0000313" key="9">
    <source>
        <dbReference type="Proteomes" id="UP000054564"/>
    </source>
</evidence>
<feature type="compositionally biased region" description="Low complexity" evidence="5">
    <location>
        <begin position="331"/>
        <end position="354"/>
    </location>
</feature>
<dbReference type="InterPro" id="IPR037185">
    <property type="entry name" value="EmrE-like"/>
</dbReference>
<reference evidence="9" key="1">
    <citation type="submission" date="2014-03" db="EMBL/GenBank/DDBJ databases">
        <title>The Genome Sequence of Puccinia striiformis f. sp. tritici PST-78.</title>
        <authorList>
            <consortium name="The Broad Institute Genome Sequencing Platform"/>
            <person name="Cuomo C."/>
            <person name="Hulbert S."/>
            <person name="Chen X."/>
            <person name="Walker B."/>
            <person name="Young S.K."/>
            <person name="Zeng Q."/>
            <person name="Gargeya S."/>
            <person name="Fitzgerald M."/>
            <person name="Haas B."/>
            <person name="Abouelleil A."/>
            <person name="Alvarado L."/>
            <person name="Arachchi H.M."/>
            <person name="Berlin A.M."/>
            <person name="Chapman S.B."/>
            <person name="Goldberg J."/>
            <person name="Griggs A."/>
            <person name="Gujja S."/>
            <person name="Hansen M."/>
            <person name="Howarth C."/>
            <person name="Imamovic A."/>
            <person name="Larimer J."/>
            <person name="McCowan C."/>
            <person name="Montmayeur A."/>
            <person name="Murphy C."/>
            <person name="Neiman D."/>
            <person name="Pearson M."/>
            <person name="Priest M."/>
            <person name="Roberts A."/>
            <person name="Saif S."/>
            <person name="Shea T."/>
            <person name="Sisk P."/>
            <person name="Sykes S."/>
            <person name="Wortman J."/>
            <person name="Nusbaum C."/>
            <person name="Birren B."/>
        </authorList>
    </citation>
    <scope>NUCLEOTIDE SEQUENCE [LARGE SCALE GENOMIC DNA]</scope>
    <source>
        <strain evidence="9">race PST-78</strain>
    </source>
</reference>
<dbReference type="EMBL" id="AJIL01000010">
    <property type="protein sequence ID" value="KNF04836.1"/>
    <property type="molecule type" value="Genomic_DNA"/>
</dbReference>
<evidence type="ECO:0000256" key="4">
    <source>
        <dbReference type="ARBA" id="ARBA00023136"/>
    </source>
</evidence>
<feature type="transmembrane region" description="Helical" evidence="6">
    <location>
        <begin position="135"/>
        <end position="154"/>
    </location>
</feature>
<feature type="transmembrane region" description="Helical" evidence="6">
    <location>
        <begin position="282"/>
        <end position="302"/>
    </location>
</feature>
<dbReference type="OrthoDB" id="6418713at2759"/>
<feature type="transmembrane region" description="Helical" evidence="6">
    <location>
        <begin position="66"/>
        <end position="86"/>
    </location>
</feature>
<dbReference type="PANTHER" id="PTHR11132">
    <property type="entry name" value="SOLUTE CARRIER FAMILY 35"/>
    <property type="match status" value="1"/>
</dbReference>
<dbReference type="AlphaFoldDB" id="A0A0L0VZY8"/>
<accession>A0A0L0VZY8</accession>
<keyword evidence="4 6" id="KW-0472">Membrane</keyword>
<dbReference type="Pfam" id="PF03151">
    <property type="entry name" value="TPT"/>
    <property type="match status" value="1"/>
</dbReference>
<feature type="transmembrane region" description="Helical" evidence="6">
    <location>
        <begin position="161"/>
        <end position="179"/>
    </location>
</feature>
<keyword evidence="3 6" id="KW-1133">Transmembrane helix</keyword>
<feature type="transmembrane region" description="Helical" evidence="6">
    <location>
        <begin position="217"/>
        <end position="239"/>
    </location>
</feature>
<keyword evidence="9" id="KW-1185">Reference proteome</keyword>
<dbReference type="SUPFAM" id="SSF103481">
    <property type="entry name" value="Multidrug resistance efflux transporter EmrE"/>
    <property type="match status" value="1"/>
</dbReference>